<evidence type="ECO:0000313" key="12">
    <source>
        <dbReference type="Proteomes" id="UP000247823"/>
    </source>
</evidence>
<reference evidence="4 10" key="12">
    <citation type="submission" date="2024-07" db="EMBL/GenBank/DDBJ databases">
        <authorList>
            <person name="Raymann K."/>
        </authorList>
    </citation>
    <scope>NUCLEOTIDE SEQUENCE [LARGE SCALE GENOMIC DNA]</scope>
    <source>
        <strain evidence="4 10">KZ19</strain>
    </source>
</reference>
<dbReference type="Proteomes" id="UP000050489">
    <property type="component" value="Unassembled WGS sequence"/>
</dbReference>
<dbReference type="Proteomes" id="UP000320710">
    <property type="component" value="Unassembled WGS sequence"/>
</dbReference>
<evidence type="ECO:0000313" key="11">
    <source>
        <dbReference type="Proteomes" id="UP000245399"/>
    </source>
</evidence>
<feature type="transmembrane region" description="Helical" evidence="1">
    <location>
        <begin position="77"/>
        <end position="97"/>
    </location>
</feature>
<reference evidence="6" key="3">
    <citation type="submission" date="2018-01" db="EMBL/GenBank/DDBJ databases">
        <title>The opportunistic pathogen Serratia marcescens is an overlooked threat to honeybees.</title>
        <authorList>
            <person name="Raymann K."/>
            <person name="Shaffer Z."/>
            <person name="Coon K."/>
            <person name="Salisbury S."/>
            <person name="Moran N.A."/>
        </authorList>
    </citation>
    <scope>NUCLEOTIDE SEQUENCE [LARGE SCALE GENOMIC DNA]</scope>
    <source>
        <strain evidence="6">KZ19</strain>
    </source>
</reference>
<dbReference type="GO" id="GO:0005886">
    <property type="term" value="C:plasma membrane"/>
    <property type="evidence" value="ECO:0007669"/>
    <property type="project" value="TreeGrafter"/>
</dbReference>
<dbReference type="EMBL" id="QJQB01000080">
    <property type="protein sequence ID" value="PYA73283.1"/>
    <property type="molecule type" value="Genomic_DNA"/>
</dbReference>
<dbReference type="EMBL" id="PQGI02000001">
    <property type="protein sequence ID" value="MEX3185535.1"/>
    <property type="molecule type" value="Genomic_DNA"/>
</dbReference>
<dbReference type="AlphaFoldDB" id="A0A0G3SSJ6"/>
<evidence type="ECO:0000313" key="6">
    <source>
        <dbReference type="EMBL" id="POP17164.1"/>
    </source>
</evidence>
<dbReference type="InterPro" id="IPR005325">
    <property type="entry name" value="DUF308_memb"/>
</dbReference>
<dbReference type="Pfam" id="PF03729">
    <property type="entry name" value="DUF308"/>
    <property type="match status" value="1"/>
</dbReference>
<protein>
    <submittedName>
        <fullName evidence="2 5">Acid-resistance protein</fullName>
    </submittedName>
    <submittedName>
        <fullName evidence="8">Uncharacterized membrane protein HdeD (DUF308 family)</fullName>
    </submittedName>
</protein>
<evidence type="ECO:0000313" key="4">
    <source>
        <dbReference type="EMBL" id="MEX3185535.1"/>
    </source>
</evidence>
<sequence>MLNLDRNNLPLLSEELLKKQRTTLLIIAFLLLAGGILCLVNPFASGAALSIVVGILLLLSGAGLIIAMIANRAQNTWPMIGGILLGVAYLIIGYVFITSPLAGILALAVYLAVLFALGGIARLAAGYMRRGLPGNWLQFVIGVLDLIIAWMLIGSGPAASVTLVTAIVGIEMLVSSFALFQAANLFKRA</sequence>
<keyword evidence="1" id="KW-0812">Transmembrane</keyword>
<feature type="transmembrane region" description="Helical" evidence="1">
    <location>
        <begin position="159"/>
        <end position="180"/>
    </location>
</feature>
<keyword evidence="1" id="KW-0472">Membrane</keyword>
<dbReference type="Proteomes" id="UP000247823">
    <property type="component" value="Unassembled WGS sequence"/>
</dbReference>
<dbReference type="PANTHER" id="PTHR34989">
    <property type="entry name" value="PROTEIN HDED"/>
    <property type="match status" value="1"/>
</dbReference>
<proteinExistence type="predicted"/>
<evidence type="ECO:0000256" key="1">
    <source>
        <dbReference type="SAM" id="Phobius"/>
    </source>
</evidence>
<dbReference type="EMBL" id="VFMJ01000001">
    <property type="protein sequence ID" value="TQI82736.1"/>
    <property type="molecule type" value="Genomic_DNA"/>
</dbReference>
<evidence type="ECO:0000313" key="9">
    <source>
        <dbReference type="Proteomes" id="UP000050489"/>
    </source>
</evidence>
<dbReference type="Proteomes" id="UP000237365">
    <property type="component" value="Unassembled WGS sequence"/>
</dbReference>
<dbReference type="EMBL" id="JAXABG010000012">
    <property type="protein sequence ID" value="MDX7084212.1"/>
    <property type="molecule type" value="Genomic_DNA"/>
</dbReference>
<evidence type="ECO:0000313" key="14">
    <source>
        <dbReference type="Proteomes" id="UP001275057"/>
    </source>
</evidence>
<reference evidence="9" key="1">
    <citation type="submission" date="2016-04" db="EMBL/GenBank/DDBJ databases">
        <authorList>
            <person name="Osei Sekyere J."/>
            <person name="Sivertsen A."/>
            <person name="Pedersen A.T."/>
            <person name="Sundsfjord A."/>
        </authorList>
    </citation>
    <scope>NUCLEOTIDE SEQUENCE [LARGE SCALE GENOMIC DNA]</scope>
    <source>
        <strain evidence="9">945174350</strain>
    </source>
</reference>
<keyword evidence="1" id="KW-1133">Transmembrane helix</keyword>
<dbReference type="RefSeq" id="WP_033644791.1">
    <property type="nucleotide sequence ID" value="NZ_BRPU01000021.1"/>
</dbReference>
<reference evidence="12" key="6">
    <citation type="submission" date="2018-06" db="EMBL/GenBank/DDBJ databases">
        <title>Serratia marcescens genome sequencing and assembly.</title>
        <authorList>
            <person name="Martins R.C."/>
            <person name="Perdigao-Neto L.V."/>
            <person name="Costa S.F."/>
            <person name="Levin A.S.S."/>
        </authorList>
    </citation>
    <scope>NUCLEOTIDE SEQUENCE [LARGE SCALE GENOMIC DNA]</scope>
    <source>
        <strain evidence="12">1283</strain>
    </source>
</reference>
<evidence type="ECO:0000313" key="3">
    <source>
        <dbReference type="EMBL" id="MDX7084212.1"/>
    </source>
</evidence>
<evidence type="ECO:0000313" key="10">
    <source>
        <dbReference type="Proteomes" id="UP000237365"/>
    </source>
</evidence>
<evidence type="ECO:0000313" key="8">
    <source>
        <dbReference type="EMBL" id="TQI82736.1"/>
    </source>
</evidence>
<reference evidence="4 10" key="11">
    <citation type="submission" date="2024-07" db="EMBL/GenBank/DDBJ databases">
        <title>Making a pathogen? Evaluating the impact of protist predation on the evolution of virulence in Serratia marcescens.</title>
        <authorList>
            <person name="Hopkins H."/>
            <person name="Lopezguerra C."/>
            <person name="Lau M.-J."/>
        </authorList>
    </citation>
    <scope>NUCLEOTIDE SEQUENCE [LARGE SCALE GENOMIC DNA]</scope>
    <source>
        <strain evidence="4 10">KZ19</strain>
    </source>
</reference>
<feature type="transmembrane region" description="Helical" evidence="1">
    <location>
        <begin position="49"/>
        <end position="70"/>
    </location>
</feature>
<evidence type="ECO:0000313" key="2">
    <source>
        <dbReference type="EMBL" id="AWL69731.1"/>
    </source>
</evidence>
<evidence type="ECO:0000313" key="13">
    <source>
        <dbReference type="Proteomes" id="UP000320710"/>
    </source>
</evidence>
<dbReference type="InterPro" id="IPR052712">
    <property type="entry name" value="Acid_resist_chaperone_HdeD"/>
</dbReference>
<feature type="transmembrane region" description="Helical" evidence="1">
    <location>
        <begin position="136"/>
        <end position="153"/>
    </location>
</feature>
<dbReference type="Proteomes" id="UP000245399">
    <property type="component" value="Chromosome"/>
</dbReference>
<reference evidence="7" key="7">
    <citation type="submission" date="2018-06" db="EMBL/GenBank/DDBJ databases">
        <authorList>
            <person name="Martins R.C."/>
            <person name="Perdigao-Neto L.V."/>
            <person name="Costa S.F."/>
            <person name="Levin A.S.S."/>
        </authorList>
    </citation>
    <scope>NUCLEOTIDE SEQUENCE</scope>
    <source>
        <strain evidence="7">1283</strain>
    </source>
</reference>
<accession>A0A0G3SSJ6</accession>
<dbReference type="EMBL" id="CP029449">
    <property type="protein sequence ID" value="AWL69731.1"/>
    <property type="molecule type" value="Genomic_DNA"/>
</dbReference>
<reference evidence="8 13" key="9">
    <citation type="submission" date="2019-07" db="EMBL/GenBank/DDBJ databases">
        <title>Investigation of anaerobic lignin degradation for improved lignocellulosic biofuels.</title>
        <authorList>
            <person name="Deangelis K.PhD."/>
        </authorList>
    </citation>
    <scope>NUCLEOTIDE SEQUENCE [LARGE SCALE GENOMIC DNA]</scope>
    <source>
        <strain evidence="8 13">106R</strain>
    </source>
</reference>
<feature type="transmembrane region" description="Helical" evidence="1">
    <location>
        <begin position="103"/>
        <end position="124"/>
    </location>
</feature>
<dbReference type="EMBL" id="LJEX02000102">
    <property type="protein sequence ID" value="OCO83878.1"/>
    <property type="molecule type" value="Genomic_DNA"/>
</dbReference>
<reference evidence="3 14" key="10">
    <citation type="submission" date="2023-11" db="EMBL/GenBank/DDBJ databases">
        <title>Detection of rare carbapenemases in Enterobacterales - comparison of two colorimetric and two CIM-based carbapenemase assays.</title>
        <authorList>
            <person name="Schaffarczyk L."/>
            <person name="Noster J."/>
            <person name="Stelzer Y."/>
            <person name="Sattler J."/>
            <person name="Gatermann S."/>
            <person name="Hamprecht A."/>
        </authorList>
    </citation>
    <scope>NUCLEOTIDE SEQUENCE [LARGE SCALE GENOMIC DNA]</scope>
    <source>
        <strain evidence="3 14">CIM-Carb-136</strain>
    </source>
</reference>
<feature type="transmembrane region" description="Helical" evidence="1">
    <location>
        <begin position="21"/>
        <end position="43"/>
    </location>
</feature>
<reference evidence="7 12" key="5">
    <citation type="submission" date="2018-06" db="EMBL/GenBank/DDBJ databases">
        <title>Serratia marcescens genome sequencing and assembly.</title>
        <authorList>
            <person name="Martins R.C.R."/>
            <person name="Perdigao-Neto L.V."/>
            <person name="Costa S.F."/>
            <person name="Levin A.S.S."/>
        </authorList>
    </citation>
    <scope>NUCLEOTIDE SEQUENCE [LARGE SCALE GENOMIC DNA]</scope>
    <source>
        <strain evidence="7 12">1283</strain>
    </source>
</reference>
<evidence type="ECO:0000313" key="5">
    <source>
        <dbReference type="EMBL" id="OCO83878.1"/>
    </source>
</evidence>
<organism evidence="5 9">
    <name type="scientific">Serratia marcescens</name>
    <dbReference type="NCBI Taxonomy" id="615"/>
    <lineage>
        <taxon>Bacteria</taxon>
        <taxon>Pseudomonadati</taxon>
        <taxon>Pseudomonadota</taxon>
        <taxon>Gammaproteobacteria</taxon>
        <taxon>Enterobacterales</taxon>
        <taxon>Yersiniaceae</taxon>
        <taxon>Serratia</taxon>
    </lineage>
</organism>
<dbReference type="Proteomes" id="UP001275057">
    <property type="component" value="Unassembled WGS sequence"/>
</dbReference>
<evidence type="ECO:0000313" key="7">
    <source>
        <dbReference type="EMBL" id="PYA73283.1"/>
    </source>
</evidence>
<dbReference type="PANTHER" id="PTHR34989:SF1">
    <property type="entry name" value="PROTEIN HDED"/>
    <property type="match status" value="1"/>
</dbReference>
<dbReference type="NCBIfam" id="NF007577">
    <property type="entry name" value="PRK10209.1"/>
    <property type="match status" value="1"/>
</dbReference>
<dbReference type="EMBL" id="PQGI01000007">
    <property type="protein sequence ID" value="POP17164.1"/>
    <property type="molecule type" value="Genomic_DNA"/>
</dbReference>
<reference evidence="2 11" key="4">
    <citation type="submission" date="2018-05" db="EMBL/GenBank/DDBJ databases">
        <title>Klebsiella quasipneumonaiae provides a window into carbapenemase gene transfer, plasmid rearrangements and nosocomial acquisition from the hospital environment.</title>
        <authorList>
            <person name="Mathers A.J."/>
            <person name="Vegesana K."/>
            <person name="Stoesser N."/>
            <person name="Crook D."/>
            <person name="Vaughan A."/>
            <person name="Barry K."/>
            <person name="Parikh H."/>
            <person name="Sebra R."/>
            <person name="Kotay S."/>
            <person name="Walker A.S."/>
            <person name="Sheppard A.E."/>
        </authorList>
    </citation>
    <scope>NUCLEOTIDE SEQUENCE [LARGE SCALE GENOMIC DNA]</scope>
    <source>
        <strain evidence="2 11">CAV1761</strain>
    </source>
</reference>
<reference evidence="5" key="2">
    <citation type="journal article" date="2017" name="PLoS ONE">
        <title>Genomic and phenotypic characterisation of fluoroquinolone resistance mechanisms in Enterobacteriaceae in Durban, South Africa.</title>
        <authorList>
            <person name="Osei Sekyere J."/>
            <person name="Amoako D.G."/>
        </authorList>
    </citation>
    <scope>NUCLEOTIDE SEQUENCE</scope>
    <source>
        <strain evidence="5">945174350</strain>
    </source>
</reference>
<name>A0A0G3SSJ6_SERMA</name>
<dbReference type="GeneID" id="98189984"/>
<reference evidence="8 13" key="8">
    <citation type="submission" date="2019-06" db="EMBL/GenBank/DDBJ databases">
        <authorList>
            <person name="Deangelis K."/>
            <person name="Huntemann M."/>
            <person name="Clum A."/>
            <person name="Pillay M."/>
            <person name="Palaniappan K."/>
            <person name="Varghese N."/>
            <person name="Mikhailova N."/>
            <person name="Stamatis D."/>
            <person name="Reddy T."/>
            <person name="Daum C."/>
            <person name="Shapiro N."/>
            <person name="Ivanova N."/>
            <person name="Kyrpides N."/>
            <person name="Woyke T."/>
        </authorList>
    </citation>
    <scope>NUCLEOTIDE SEQUENCE [LARGE SCALE GENOMIC DNA]</scope>
    <source>
        <strain evidence="8 13">106R</strain>
    </source>
</reference>
<gene>
    <name evidence="5" type="ORF">AN695_0218915</name>
    <name evidence="4" type="ORF">C3R40_002745</name>
    <name evidence="6" type="ORF">C3R40_10220</name>
    <name evidence="2" type="ORF">DKC05_19780</name>
    <name evidence="7" type="ORF">DMW51_04255</name>
    <name evidence="8" type="ORF">FHU12_0182</name>
    <name evidence="3" type="ORF">SJ435_17595</name>
</gene>
<keyword evidence="12" id="KW-1185">Reference proteome</keyword>